<proteinExistence type="predicted"/>
<sequence length="90" mass="10235">MADIAGFQNGTAPGKFNPSFIPVPIRPENGIKGLELLKQDKLIEVDNEVAFWFVEELEKRAGFSFCFQLDMFHKGWTALYKKEPDNNGKN</sequence>
<reference evidence="1" key="1">
    <citation type="submission" date="2018-06" db="EMBL/GenBank/DDBJ databases">
        <authorList>
            <person name="Zhirakovskaya E."/>
        </authorList>
    </citation>
    <scope>NUCLEOTIDE SEQUENCE</scope>
</reference>
<accession>A0A3B0U705</accession>
<dbReference type="EMBL" id="UOEP01000225">
    <property type="protein sequence ID" value="VAW24820.1"/>
    <property type="molecule type" value="Genomic_DNA"/>
</dbReference>
<name>A0A3B0U705_9ZZZZ</name>
<protein>
    <submittedName>
        <fullName evidence="1">Uncharacterized protein</fullName>
    </submittedName>
</protein>
<organism evidence="1">
    <name type="scientific">hydrothermal vent metagenome</name>
    <dbReference type="NCBI Taxonomy" id="652676"/>
    <lineage>
        <taxon>unclassified sequences</taxon>
        <taxon>metagenomes</taxon>
        <taxon>ecological metagenomes</taxon>
    </lineage>
</organism>
<gene>
    <name evidence="1" type="ORF">MNBD_BACTEROID01-2908</name>
</gene>
<dbReference type="AlphaFoldDB" id="A0A3B0U705"/>
<evidence type="ECO:0000313" key="1">
    <source>
        <dbReference type="EMBL" id="VAW24820.1"/>
    </source>
</evidence>